<proteinExistence type="predicted"/>
<name>A0A2P5EMJ6_TREOI</name>
<comment type="caution">
    <text evidence="1">The sequence shown here is derived from an EMBL/GenBank/DDBJ whole genome shotgun (WGS) entry which is preliminary data.</text>
</comment>
<accession>A0A2P5EMJ6</accession>
<gene>
    <name evidence="1" type="ORF">TorRG33x02_175270</name>
</gene>
<reference evidence="2" key="1">
    <citation type="submission" date="2016-06" db="EMBL/GenBank/DDBJ databases">
        <title>Parallel loss of symbiosis genes in relatives of nitrogen-fixing non-legume Parasponia.</title>
        <authorList>
            <person name="Van Velzen R."/>
            <person name="Holmer R."/>
            <person name="Bu F."/>
            <person name="Rutten L."/>
            <person name="Van Zeijl A."/>
            <person name="Liu W."/>
            <person name="Santuari L."/>
            <person name="Cao Q."/>
            <person name="Sharma T."/>
            <person name="Shen D."/>
            <person name="Roswanjaya Y."/>
            <person name="Wardhani T."/>
            <person name="Kalhor M.S."/>
            <person name="Jansen J."/>
            <person name="Van den Hoogen J."/>
            <person name="Gungor B."/>
            <person name="Hartog M."/>
            <person name="Hontelez J."/>
            <person name="Verver J."/>
            <person name="Yang W.-C."/>
            <person name="Schijlen E."/>
            <person name="Repin R."/>
            <person name="Schilthuizen M."/>
            <person name="Schranz E."/>
            <person name="Heidstra R."/>
            <person name="Miyata K."/>
            <person name="Fedorova E."/>
            <person name="Kohlen W."/>
            <person name="Bisseling T."/>
            <person name="Smit S."/>
            <person name="Geurts R."/>
        </authorList>
    </citation>
    <scope>NUCLEOTIDE SEQUENCE [LARGE SCALE GENOMIC DNA]</scope>
    <source>
        <strain evidence="2">cv. RG33-2</strain>
    </source>
</reference>
<evidence type="ECO:0000313" key="2">
    <source>
        <dbReference type="Proteomes" id="UP000237000"/>
    </source>
</evidence>
<dbReference type="InParanoid" id="A0A2P5EMJ6"/>
<organism evidence="1 2">
    <name type="scientific">Trema orientale</name>
    <name type="common">Charcoal tree</name>
    <name type="synonym">Celtis orientalis</name>
    <dbReference type="NCBI Taxonomy" id="63057"/>
    <lineage>
        <taxon>Eukaryota</taxon>
        <taxon>Viridiplantae</taxon>
        <taxon>Streptophyta</taxon>
        <taxon>Embryophyta</taxon>
        <taxon>Tracheophyta</taxon>
        <taxon>Spermatophyta</taxon>
        <taxon>Magnoliopsida</taxon>
        <taxon>eudicotyledons</taxon>
        <taxon>Gunneridae</taxon>
        <taxon>Pentapetalae</taxon>
        <taxon>rosids</taxon>
        <taxon>fabids</taxon>
        <taxon>Rosales</taxon>
        <taxon>Cannabaceae</taxon>
        <taxon>Trema</taxon>
    </lineage>
</organism>
<dbReference type="AlphaFoldDB" id="A0A2P5EMJ6"/>
<evidence type="ECO:0000313" key="1">
    <source>
        <dbReference type="EMBL" id="PON86695.1"/>
    </source>
</evidence>
<protein>
    <submittedName>
        <fullName evidence="1">Uncharacterized protein</fullName>
    </submittedName>
</protein>
<sequence length="126" mass="14519">MLYNLGEEELLARVQGSAININDIRWNYTNQLSFSSDRDVDHPSVFRDIYLNRSSVSSDRDLNRLSVSSDRNLDRLSFSSDRSVVQWSNHNRLSFSRVRSIVQCTDVNGLSFSSDQFSFISDDIED</sequence>
<dbReference type="EMBL" id="JXTC01000128">
    <property type="protein sequence ID" value="PON86695.1"/>
    <property type="molecule type" value="Genomic_DNA"/>
</dbReference>
<keyword evidence="2" id="KW-1185">Reference proteome</keyword>
<dbReference type="Proteomes" id="UP000237000">
    <property type="component" value="Unassembled WGS sequence"/>
</dbReference>